<comment type="caution">
    <text evidence="1">The sequence shown here is derived from an EMBL/GenBank/DDBJ whole genome shotgun (WGS) entry which is preliminary data.</text>
</comment>
<accession>A0ABU0LYQ3</accession>
<dbReference type="SUPFAM" id="SSF46785">
    <property type="entry name" value="Winged helix' DNA-binding domain"/>
    <property type="match status" value="1"/>
</dbReference>
<proteinExistence type="predicted"/>
<keyword evidence="2" id="KW-1185">Reference proteome</keyword>
<dbReference type="EMBL" id="JAUSWO010000001">
    <property type="protein sequence ID" value="MDQ0513848.1"/>
    <property type="molecule type" value="Genomic_DNA"/>
</dbReference>
<gene>
    <name evidence="1" type="ORF">J2Z62_000286</name>
</gene>
<dbReference type="RefSeq" id="WP_256547456.1">
    <property type="nucleotide sequence ID" value="NZ_CP101809.1"/>
</dbReference>
<name>A0ABU0LYQ3_9BACT</name>
<sequence length="262" mass="31079">MISNGFLHFFYKLVFEIKDSQKLSAKINFDLYIKINYWPKTMITNNFKKTKTNEVIAYLFNLVQTRCNSEDTSLPSEAFICNKFKCSRIIAIAAYNKLKAIGAVNIIEKKGRFAVKNFNNLIKPLSYAINCDRDTTEKVKGRKKADWLLQFGVNYKKFNQYYKQYYKNDELIMTADYYLAPELNIGNNFNEISITHKLAYENMTLERVNYHLKCENIEMFGSQKIIVVYMEGYYQNEICVCARYLIDPNHFIFRHDEYNLFF</sequence>
<organism evidence="1 2">
    <name type="scientific">Mycoplasmoides fastidiosum</name>
    <dbReference type="NCBI Taxonomy" id="92758"/>
    <lineage>
        <taxon>Bacteria</taxon>
        <taxon>Bacillati</taxon>
        <taxon>Mycoplasmatota</taxon>
        <taxon>Mycoplasmoidales</taxon>
        <taxon>Mycoplasmoidaceae</taxon>
        <taxon>Mycoplasmoides</taxon>
    </lineage>
</organism>
<dbReference type="InterPro" id="IPR036390">
    <property type="entry name" value="WH_DNA-bd_sf"/>
</dbReference>
<evidence type="ECO:0000313" key="1">
    <source>
        <dbReference type="EMBL" id="MDQ0513848.1"/>
    </source>
</evidence>
<keyword evidence="1" id="KW-0670">Pyruvate</keyword>
<dbReference type="Proteomes" id="UP001240643">
    <property type="component" value="Unassembled WGS sequence"/>
</dbReference>
<evidence type="ECO:0000313" key="2">
    <source>
        <dbReference type="Proteomes" id="UP001240643"/>
    </source>
</evidence>
<protein>
    <submittedName>
        <fullName evidence="1">GntR family transcriptional repressor for pyruvate dehydrogenase complex</fullName>
    </submittedName>
</protein>
<reference evidence="1" key="1">
    <citation type="submission" date="2023-07" db="EMBL/GenBank/DDBJ databases">
        <title>Genomic Encyclopedia of Type Strains, Phase IV (KMG-IV): sequencing the most valuable type-strain genomes for metagenomic binning, comparative biology and taxonomic classification.</title>
        <authorList>
            <person name="Goeker M."/>
        </authorList>
    </citation>
    <scope>NUCLEOTIDE SEQUENCE [LARGE SCALE GENOMIC DNA]</scope>
    <source>
        <strain evidence="1">DSM 21204</strain>
    </source>
</reference>